<evidence type="ECO:0000313" key="2">
    <source>
        <dbReference type="Proteomes" id="UP000186102"/>
    </source>
</evidence>
<organism evidence="1 2">
    <name type="scientific">Desulfosporosinus metallidurans</name>
    <dbReference type="NCBI Taxonomy" id="1888891"/>
    <lineage>
        <taxon>Bacteria</taxon>
        <taxon>Bacillati</taxon>
        <taxon>Bacillota</taxon>
        <taxon>Clostridia</taxon>
        <taxon>Eubacteriales</taxon>
        <taxon>Desulfitobacteriaceae</taxon>
        <taxon>Desulfosporosinus</taxon>
    </lineage>
</organism>
<gene>
    <name evidence="1" type="ORF">DSOL_4964</name>
</gene>
<dbReference type="STRING" id="1888891.DSOL_4964"/>
<dbReference type="AlphaFoldDB" id="A0A1Q8QGK8"/>
<reference evidence="1 2" key="1">
    <citation type="submission" date="2016-09" db="EMBL/GenBank/DDBJ databases">
        <title>Complete genome of Desulfosporosinus sp. OL.</title>
        <authorList>
            <person name="Mardanov A."/>
            <person name="Beletsky A."/>
            <person name="Panova A."/>
            <person name="Karnachuk O."/>
            <person name="Ravin N."/>
        </authorList>
    </citation>
    <scope>NUCLEOTIDE SEQUENCE [LARGE SCALE GENOMIC DNA]</scope>
    <source>
        <strain evidence="1 2">OL</strain>
    </source>
</reference>
<evidence type="ECO:0000313" key="1">
    <source>
        <dbReference type="EMBL" id="OLN26483.1"/>
    </source>
</evidence>
<dbReference type="EMBL" id="MLBF01000076">
    <property type="protein sequence ID" value="OLN26483.1"/>
    <property type="molecule type" value="Genomic_DNA"/>
</dbReference>
<keyword evidence="2" id="KW-1185">Reference proteome</keyword>
<protein>
    <submittedName>
        <fullName evidence="1">Uncharacterized protein</fullName>
    </submittedName>
</protein>
<proteinExistence type="predicted"/>
<accession>A0A1Q8QGK8</accession>
<dbReference type="Proteomes" id="UP000186102">
    <property type="component" value="Unassembled WGS sequence"/>
</dbReference>
<comment type="caution">
    <text evidence="1">The sequence shown here is derived from an EMBL/GenBank/DDBJ whole genome shotgun (WGS) entry which is preliminary data.</text>
</comment>
<name>A0A1Q8QGK8_9FIRM</name>
<sequence length="59" mass="6624">MGYYSAFSENQTDRGIRTSPYTCLGLADVQNHYGSAQISIVWKMKESCPGFVMKKTVKV</sequence>